<feature type="binding site" evidence="4">
    <location>
        <position position="175"/>
    </location>
    <ligand>
        <name>Zn(2+)</name>
        <dbReference type="ChEBI" id="CHEBI:29105"/>
    </ligand>
</feature>
<dbReference type="GO" id="GO:0046872">
    <property type="term" value="F:metal ion binding"/>
    <property type="evidence" value="ECO:0007669"/>
    <property type="project" value="UniProtKB-KW"/>
</dbReference>
<dbReference type="OrthoDB" id="2919105at2759"/>
<dbReference type="PROSITE" id="PS50305">
    <property type="entry name" value="SIRTUIN"/>
    <property type="match status" value="1"/>
</dbReference>
<proteinExistence type="inferred from homology"/>
<sequence length="336" mass="37879">MIMQHVTLNSHSCLQDIADMLEEARKVVVMTGAGISTSAGIPDFRSKNGLYTTAGVFLRTPKPGYRGRPPNAQDMFESRVFSDEHLRPAFYELCTRLRNEAKKCEPTKTHEFIGRLRDLNKLARVYTQNIDRLEEKVGLSTNINKGLGTENKRKQDQIECVALHGTLHELRCSLCGLQASWDTDSRESCTLSGLAPPCPYCANSITARVALGKRKTRPGYLRPDIVLYGEEHPRSELISTITEYDISKEPDLLLILGTSLKVHGFKVIVKEFAKAVHCNGGKVILVNKTNPGKLWAGVIDYWVEWDCDAWVVDMKGRKPSMWSKRKRYHLGNECQV</sequence>
<feature type="binding site" evidence="4">
    <location>
        <position position="198"/>
    </location>
    <ligand>
        <name>Zn(2+)</name>
        <dbReference type="ChEBI" id="CHEBI:29105"/>
    </ligand>
</feature>
<keyword evidence="7" id="KW-1185">Reference proteome</keyword>
<dbReference type="Proteomes" id="UP000777438">
    <property type="component" value="Unassembled WGS sequence"/>
</dbReference>
<keyword evidence="4" id="KW-0862">Zinc</keyword>
<feature type="domain" description="Deacetylase sirtuin-type" evidence="5">
    <location>
        <begin position="7"/>
        <end position="336"/>
    </location>
</feature>
<feature type="binding site" evidence="4">
    <location>
        <position position="201"/>
    </location>
    <ligand>
        <name>Zn(2+)</name>
        <dbReference type="ChEBI" id="CHEBI:29105"/>
    </ligand>
</feature>
<evidence type="ECO:0000256" key="3">
    <source>
        <dbReference type="ARBA" id="ARBA00023027"/>
    </source>
</evidence>
<comment type="similarity">
    <text evidence="1">Belongs to the sirtuin family. Class I subfamily.</text>
</comment>
<dbReference type="SUPFAM" id="SSF52467">
    <property type="entry name" value="DHS-like NAD/FAD-binding domain"/>
    <property type="match status" value="1"/>
</dbReference>
<dbReference type="Gene3D" id="3.30.1600.10">
    <property type="entry name" value="SIR2/SIRT2 'Small Domain"/>
    <property type="match status" value="1"/>
</dbReference>
<dbReference type="Gene3D" id="3.40.50.1220">
    <property type="entry name" value="TPP-binding domain"/>
    <property type="match status" value="1"/>
</dbReference>
<keyword evidence="3" id="KW-0520">NAD</keyword>
<evidence type="ECO:0000313" key="6">
    <source>
        <dbReference type="EMBL" id="KAH6874596.1"/>
    </source>
</evidence>
<dbReference type="InterPro" id="IPR003000">
    <property type="entry name" value="Sirtuin"/>
</dbReference>
<dbReference type="InterPro" id="IPR026591">
    <property type="entry name" value="Sirtuin_cat_small_dom_sf"/>
</dbReference>
<dbReference type="GO" id="GO:0005634">
    <property type="term" value="C:nucleus"/>
    <property type="evidence" value="ECO:0007669"/>
    <property type="project" value="TreeGrafter"/>
</dbReference>
<dbReference type="InterPro" id="IPR050134">
    <property type="entry name" value="NAD-dep_sirtuin_deacylases"/>
</dbReference>
<protein>
    <submittedName>
        <fullName evidence="6">DHS-like NAD/FAD-binding domain-containing protein</fullName>
    </submittedName>
</protein>
<feature type="binding site" evidence="4">
    <location>
        <position position="172"/>
    </location>
    <ligand>
        <name>Zn(2+)</name>
        <dbReference type="ChEBI" id="CHEBI:29105"/>
    </ligand>
</feature>
<feature type="active site" description="Proton acceptor" evidence="4">
    <location>
        <position position="164"/>
    </location>
</feature>
<comment type="caution">
    <text evidence="6">The sequence shown here is derived from an EMBL/GenBank/DDBJ whole genome shotgun (WGS) entry which is preliminary data.</text>
</comment>
<keyword evidence="2" id="KW-0808">Transferase</keyword>
<dbReference type="GO" id="GO:0017136">
    <property type="term" value="F:histone deacetylase activity, NAD-dependent"/>
    <property type="evidence" value="ECO:0007669"/>
    <property type="project" value="TreeGrafter"/>
</dbReference>
<dbReference type="PANTHER" id="PTHR11085">
    <property type="entry name" value="NAD-DEPENDENT PROTEIN DEACYLASE SIRTUIN-5, MITOCHONDRIAL-RELATED"/>
    <property type="match status" value="1"/>
</dbReference>
<dbReference type="InterPro" id="IPR026590">
    <property type="entry name" value="Ssirtuin_cat_dom"/>
</dbReference>
<evidence type="ECO:0000259" key="5">
    <source>
        <dbReference type="PROSITE" id="PS50305"/>
    </source>
</evidence>
<dbReference type="AlphaFoldDB" id="A0A9P8VTB6"/>
<dbReference type="PANTHER" id="PTHR11085:SF8">
    <property type="entry name" value="NAD-DEPENDENT HISTONE DEACETYLASE HST3"/>
    <property type="match status" value="1"/>
</dbReference>
<dbReference type="GO" id="GO:0070403">
    <property type="term" value="F:NAD+ binding"/>
    <property type="evidence" value="ECO:0007669"/>
    <property type="project" value="InterPro"/>
</dbReference>
<accession>A0A9P8VTB6</accession>
<evidence type="ECO:0000313" key="7">
    <source>
        <dbReference type="Proteomes" id="UP000777438"/>
    </source>
</evidence>
<evidence type="ECO:0000256" key="2">
    <source>
        <dbReference type="ARBA" id="ARBA00022679"/>
    </source>
</evidence>
<dbReference type="InterPro" id="IPR029035">
    <property type="entry name" value="DHS-like_NAD/FAD-binding_dom"/>
</dbReference>
<name>A0A9P8VTB6_9HYPO</name>
<gene>
    <name evidence="6" type="ORF">B0T10DRAFT_586232</name>
</gene>
<keyword evidence="4" id="KW-0479">Metal-binding</keyword>
<dbReference type="Pfam" id="PF02146">
    <property type="entry name" value="SIR2"/>
    <property type="match status" value="1"/>
</dbReference>
<dbReference type="EMBL" id="JAGPYM010000038">
    <property type="protein sequence ID" value="KAH6874596.1"/>
    <property type="molecule type" value="Genomic_DNA"/>
</dbReference>
<evidence type="ECO:0000256" key="4">
    <source>
        <dbReference type="PROSITE-ProRule" id="PRU00236"/>
    </source>
</evidence>
<evidence type="ECO:0000256" key="1">
    <source>
        <dbReference type="ARBA" id="ARBA00006924"/>
    </source>
</evidence>
<organism evidence="6 7">
    <name type="scientific">Thelonectria olida</name>
    <dbReference type="NCBI Taxonomy" id="1576542"/>
    <lineage>
        <taxon>Eukaryota</taxon>
        <taxon>Fungi</taxon>
        <taxon>Dikarya</taxon>
        <taxon>Ascomycota</taxon>
        <taxon>Pezizomycotina</taxon>
        <taxon>Sordariomycetes</taxon>
        <taxon>Hypocreomycetidae</taxon>
        <taxon>Hypocreales</taxon>
        <taxon>Nectriaceae</taxon>
        <taxon>Thelonectria</taxon>
    </lineage>
</organism>
<reference evidence="6 7" key="1">
    <citation type="journal article" date="2021" name="Nat. Commun.">
        <title>Genetic determinants of endophytism in the Arabidopsis root mycobiome.</title>
        <authorList>
            <person name="Mesny F."/>
            <person name="Miyauchi S."/>
            <person name="Thiergart T."/>
            <person name="Pickel B."/>
            <person name="Atanasova L."/>
            <person name="Karlsson M."/>
            <person name="Huettel B."/>
            <person name="Barry K.W."/>
            <person name="Haridas S."/>
            <person name="Chen C."/>
            <person name="Bauer D."/>
            <person name="Andreopoulos W."/>
            <person name="Pangilinan J."/>
            <person name="LaButti K."/>
            <person name="Riley R."/>
            <person name="Lipzen A."/>
            <person name="Clum A."/>
            <person name="Drula E."/>
            <person name="Henrissat B."/>
            <person name="Kohler A."/>
            <person name="Grigoriev I.V."/>
            <person name="Martin F.M."/>
            <person name="Hacquard S."/>
        </authorList>
    </citation>
    <scope>NUCLEOTIDE SEQUENCE [LARGE SCALE GENOMIC DNA]</scope>
    <source>
        <strain evidence="6 7">MPI-CAGE-CH-0241</strain>
    </source>
</reference>